<evidence type="ECO:0000256" key="3">
    <source>
        <dbReference type="SAM" id="MobiDB-lite"/>
    </source>
</evidence>
<sequence>MRASDSLDDTLSEISSRDNTSVKSDSKLVDLWYAISRITINSDDGYDDENEDSGATSSEKVGHGGVRDHVQQSERSVHSSVTKNAWDRNDTYQNDRFNDDDHLLFGVPKLHLRLSTLHPEQVQILRLWQIYLENIDPLLKVTHTPTLQARIISAVGDLASICPTLESLMFSVYCVAIMSLTDEQCRSFFASPRKELLVCYQSACQQSLLNCGALRSGNVESLTALYLYLVSVRPQTDPRSLSSTLAVAIRTAQKLGINDEATYSNCTAFDAEMRRRLWWSLVTFDHRLCEMTEYKTTSLTPIWHCKKPLNVNDFELRPEMKSSPPIHENPTEALFVFVRSELADFVRHTAFHINFINPCLNVIAKPRHGPAPDGEELTFLETEIEYKYINSCDPEIPLHFMTIWTTRAYLARLRLLENYSRLSTSSAQQTESQRSDAVSHALRMLECETKLRTSPLTKRFLWHVDSNVPALAYMHILNVLEKRPDEEHAERAWEILSDNYEARATNCKPGEYGISNVFSRVVLQVWAARETLCEQQGRPIQLPRIVSMVRNMAKVQDLSSSTQKVDHGRPGLDHMGIASGGSQVPVTLPVSFDGHGPQGQFLSDPGLGSYLEIPGQATKDIGMNHLLNPMDWRWMHPQGW</sequence>
<dbReference type="PANTHER" id="PTHR31001">
    <property type="entry name" value="UNCHARACTERIZED TRANSCRIPTIONAL REGULATORY PROTEIN"/>
    <property type="match status" value="1"/>
</dbReference>
<dbReference type="GO" id="GO:0008270">
    <property type="term" value="F:zinc ion binding"/>
    <property type="evidence" value="ECO:0007669"/>
    <property type="project" value="InterPro"/>
</dbReference>
<dbReference type="SMART" id="SM00906">
    <property type="entry name" value="Fungal_trans"/>
    <property type="match status" value="1"/>
</dbReference>
<dbReference type="InterPro" id="IPR007219">
    <property type="entry name" value="XnlR_reg_dom"/>
</dbReference>
<comment type="caution">
    <text evidence="5">The sequence shown here is derived from an EMBL/GenBank/DDBJ whole genome shotgun (WGS) entry which is preliminary data.</text>
</comment>
<dbReference type="Proteomes" id="UP001265746">
    <property type="component" value="Unassembled WGS sequence"/>
</dbReference>
<gene>
    <name evidence="5" type="ORF">N8I77_002696</name>
</gene>
<name>A0AAD9W9I4_PHOAM</name>
<evidence type="ECO:0000313" key="6">
    <source>
        <dbReference type="Proteomes" id="UP001265746"/>
    </source>
</evidence>
<feature type="domain" description="Xylanolytic transcriptional activator regulatory" evidence="4">
    <location>
        <begin position="241"/>
        <end position="314"/>
    </location>
</feature>
<evidence type="ECO:0000256" key="1">
    <source>
        <dbReference type="ARBA" id="ARBA00004123"/>
    </source>
</evidence>
<dbReference type="GO" id="GO:0005634">
    <property type="term" value="C:nucleus"/>
    <property type="evidence" value="ECO:0007669"/>
    <property type="project" value="UniProtKB-SubCell"/>
</dbReference>
<evidence type="ECO:0000313" key="5">
    <source>
        <dbReference type="EMBL" id="KAK2615975.1"/>
    </source>
</evidence>
<dbReference type="PANTHER" id="PTHR31001:SF45">
    <property type="entry name" value="ZN(II)2CYS6 TRANSCRIPTION FACTOR (EUROFUNG)"/>
    <property type="match status" value="1"/>
</dbReference>
<dbReference type="InterPro" id="IPR050613">
    <property type="entry name" value="Sec_Metabolite_Reg"/>
</dbReference>
<dbReference type="EMBL" id="JAUJFL010000001">
    <property type="protein sequence ID" value="KAK2615975.1"/>
    <property type="molecule type" value="Genomic_DNA"/>
</dbReference>
<organism evidence="5 6">
    <name type="scientific">Phomopsis amygdali</name>
    <name type="common">Fusicoccum amygdali</name>
    <dbReference type="NCBI Taxonomy" id="1214568"/>
    <lineage>
        <taxon>Eukaryota</taxon>
        <taxon>Fungi</taxon>
        <taxon>Dikarya</taxon>
        <taxon>Ascomycota</taxon>
        <taxon>Pezizomycotina</taxon>
        <taxon>Sordariomycetes</taxon>
        <taxon>Sordariomycetidae</taxon>
        <taxon>Diaporthales</taxon>
        <taxon>Diaporthaceae</taxon>
        <taxon>Diaporthe</taxon>
    </lineage>
</organism>
<comment type="subcellular location">
    <subcellularLocation>
        <location evidence="1">Nucleus</location>
    </subcellularLocation>
</comment>
<dbReference type="GO" id="GO:0006351">
    <property type="term" value="P:DNA-templated transcription"/>
    <property type="evidence" value="ECO:0007669"/>
    <property type="project" value="InterPro"/>
</dbReference>
<reference evidence="5" key="1">
    <citation type="submission" date="2023-06" db="EMBL/GenBank/DDBJ databases">
        <authorList>
            <person name="Noh H."/>
        </authorList>
    </citation>
    <scope>NUCLEOTIDE SEQUENCE</scope>
    <source>
        <strain evidence="5">DUCC20226</strain>
    </source>
</reference>
<accession>A0AAD9W9I4</accession>
<dbReference type="GO" id="GO:0003677">
    <property type="term" value="F:DNA binding"/>
    <property type="evidence" value="ECO:0007669"/>
    <property type="project" value="InterPro"/>
</dbReference>
<dbReference type="Pfam" id="PF04082">
    <property type="entry name" value="Fungal_trans"/>
    <property type="match status" value="1"/>
</dbReference>
<feature type="region of interest" description="Disordered" evidence="3">
    <location>
        <begin position="43"/>
        <end position="85"/>
    </location>
</feature>
<protein>
    <recommendedName>
        <fullName evidence="4">Xylanolytic transcriptional activator regulatory domain-containing protein</fullName>
    </recommendedName>
</protein>
<dbReference type="CDD" id="cd12148">
    <property type="entry name" value="fungal_TF_MHR"/>
    <property type="match status" value="1"/>
</dbReference>
<proteinExistence type="predicted"/>
<feature type="compositionally biased region" description="Basic and acidic residues" evidence="3">
    <location>
        <begin position="60"/>
        <end position="77"/>
    </location>
</feature>
<evidence type="ECO:0000256" key="2">
    <source>
        <dbReference type="ARBA" id="ARBA00023242"/>
    </source>
</evidence>
<dbReference type="AlphaFoldDB" id="A0AAD9W9I4"/>
<evidence type="ECO:0000259" key="4">
    <source>
        <dbReference type="SMART" id="SM00906"/>
    </source>
</evidence>
<keyword evidence="6" id="KW-1185">Reference proteome</keyword>
<keyword evidence="2" id="KW-0539">Nucleus</keyword>